<name>G8LUS0_ACECE</name>
<keyword evidence="3" id="KW-1185">Reference proteome</keyword>
<dbReference type="EMBL" id="CP003065">
    <property type="protein sequence ID" value="AEV67410.1"/>
    <property type="molecule type" value="Genomic_DNA"/>
</dbReference>
<gene>
    <name evidence="2" type="ordered locus">Clocl_0706</name>
</gene>
<dbReference type="eggNOG" id="COG1600">
    <property type="taxonomic scope" value="Bacteria"/>
</dbReference>
<evidence type="ECO:0000313" key="3">
    <source>
        <dbReference type="Proteomes" id="UP000005435"/>
    </source>
</evidence>
<dbReference type="Proteomes" id="UP000005435">
    <property type="component" value="Chromosome"/>
</dbReference>
<dbReference type="PROSITE" id="PS51379">
    <property type="entry name" value="4FE4S_FER_2"/>
    <property type="match status" value="1"/>
</dbReference>
<dbReference type="SUPFAM" id="SSF54862">
    <property type="entry name" value="4Fe-4S ferredoxins"/>
    <property type="match status" value="1"/>
</dbReference>
<accession>G8LUS0</accession>
<reference evidence="3" key="1">
    <citation type="submission" date="2011-12" db="EMBL/GenBank/DDBJ databases">
        <title>Complete sequence of Clostridium clariflavum DSM 19732.</title>
        <authorList>
            <consortium name="US DOE Joint Genome Institute"/>
            <person name="Lucas S."/>
            <person name="Han J."/>
            <person name="Lapidus A."/>
            <person name="Cheng J.-F."/>
            <person name="Goodwin L."/>
            <person name="Pitluck S."/>
            <person name="Peters L."/>
            <person name="Teshima H."/>
            <person name="Detter J.C."/>
            <person name="Han C."/>
            <person name="Tapia R."/>
            <person name="Land M."/>
            <person name="Hauser L."/>
            <person name="Kyrpides N."/>
            <person name="Ivanova N."/>
            <person name="Pagani I."/>
            <person name="Kitzmiller T."/>
            <person name="Lynd L."/>
            <person name="Izquierdo J."/>
            <person name="Woyke T."/>
        </authorList>
    </citation>
    <scope>NUCLEOTIDE SEQUENCE [LARGE SCALE GENOMIC DNA]</scope>
    <source>
        <strain evidence="3">DSM 19732 / NBRC 101661 / EBR45</strain>
    </source>
</reference>
<evidence type="ECO:0000313" key="2">
    <source>
        <dbReference type="EMBL" id="AEV67410.1"/>
    </source>
</evidence>
<dbReference type="RefSeq" id="WP_014254039.1">
    <property type="nucleotide sequence ID" value="NC_016627.1"/>
</dbReference>
<dbReference type="HOGENOM" id="CLU_081793_2_1_9"/>
<evidence type="ECO:0000259" key="1">
    <source>
        <dbReference type="PROSITE" id="PS51379"/>
    </source>
</evidence>
<sequence length="227" mass="25016">MKRAIKELAYQLGADVCGVGSIDRFENAPTGFSPLDLFDKCKSVIALGVALPKALYEVSPRLLYGHFNSKICSILDDIELKFAKELEKRYNCLAVPVPCDTPYEYWDAENMTAKGLISMSHTAVLCGLGSIGKSSLLINPEYGNRLTIGTVLTDLELESDDLQPDLCIDGCSKCIDNCPVQAIADKRVNQKLCRQNIFGKTARGFDTVNCNKCRTKCPMRFGITKSK</sequence>
<dbReference type="OrthoDB" id="9784571at2"/>
<organism evidence="2 3">
    <name type="scientific">Acetivibrio clariflavus (strain DSM 19732 / NBRC 101661 / EBR45)</name>
    <name type="common">Clostridium clariflavum</name>
    <dbReference type="NCBI Taxonomy" id="720554"/>
    <lineage>
        <taxon>Bacteria</taxon>
        <taxon>Bacillati</taxon>
        <taxon>Bacillota</taxon>
        <taxon>Clostridia</taxon>
        <taxon>Eubacteriales</taxon>
        <taxon>Oscillospiraceae</taxon>
        <taxon>Acetivibrio</taxon>
    </lineage>
</organism>
<dbReference type="Gene3D" id="3.30.70.20">
    <property type="match status" value="1"/>
</dbReference>
<dbReference type="InterPro" id="IPR017896">
    <property type="entry name" value="4Fe4S_Fe-S-bd"/>
</dbReference>
<dbReference type="PANTHER" id="PTHR42827:SF1">
    <property type="entry name" value="IRON-SULFUR CLUSTER-BINDING PROTEIN"/>
    <property type="match status" value="1"/>
</dbReference>
<feature type="domain" description="4Fe-4S ferredoxin-type" evidence="1">
    <location>
        <begin position="158"/>
        <end position="188"/>
    </location>
</feature>
<proteinExistence type="predicted"/>
<protein>
    <recommendedName>
        <fullName evidence="1">4Fe-4S ferredoxin-type domain-containing protein</fullName>
    </recommendedName>
</protein>
<dbReference type="KEGG" id="ccl:Clocl_0706"/>
<reference evidence="2 3" key="2">
    <citation type="journal article" date="2012" name="Stand. Genomic Sci.">
        <title>Complete Genome Sequence of Clostridium clariflavum DSM 19732.</title>
        <authorList>
            <person name="Izquierdo J.A."/>
            <person name="Goodwin L."/>
            <person name="Davenport K.W."/>
            <person name="Teshima H."/>
            <person name="Bruce D."/>
            <person name="Detter C."/>
            <person name="Tapia R."/>
            <person name="Han S."/>
            <person name="Land M."/>
            <person name="Hauser L."/>
            <person name="Jeffries C.D."/>
            <person name="Han J."/>
            <person name="Pitluck S."/>
            <person name="Nolan M."/>
            <person name="Chen A."/>
            <person name="Huntemann M."/>
            <person name="Mavromatis K."/>
            <person name="Mikhailova N."/>
            <person name="Liolios K."/>
            <person name="Woyke T."/>
            <person name="Lynd L.R."/>
        </authorList>
    </citation>
    <scope>NUCLEOTIDE SEQUENCE [LARGE SCALE GENOMIC DNA]</scope>
    <source>
        <strain evidence="3">DSM 19732 / NBRC 101661 / EBR45</strain>
    </source>
</reference>
<dbReference type="STRING" id="720554.Clocl_0706"/>
<dbReference type="PANTHER" id="PTHR42827">
    <property type="entry name" value="IRON-SULFUR CLUSTER-BINDING PROTEIN-RELATED"/>
    <property type="match status" value="1"/>
</dbReference>
<dbReference type="AlphaFoldDB" id="G8LUS0"/>